<feature type="chain" id="PRO_5043819886" evidence="1">
    <location>
        <begin position="32"/>
        <end position="208"/>
    </location>
</feature>
<dbReference type="AlphaFoldDB" id="A0AAV3XMF7"/>
<feature type="signal peptide" evidence="1">
    <location>
        <begin position="1"/>
        <end position="31"/>
    </location>
</feature>
<comment type="caution">
    <text evidence="2">The sequence shown here is derived from an EMBL/GenBank/DDBJ whole genome shotgun (WGS) entry which is preliminary data.</text>
</comment>
<evidence type="ECO:0000313" key="2">
    <source>
        <dbReference type="EMBL" id="GET42766.1"/>
    </source>
</evidence>
<dbReference type="Proteomes" id="UP001050975">
    <property type="component" value="Unassembled WGS sequence"/>
</dbReference>
<gene>
    <name evidence="2" type="ORF">MiSe_75840</name>
</gene>
<reference evidence="2" key="1">
    <citation type="submission" date="2019-10" db="EMBL/GenBank/DDBJ databases">
        <title>Draft genome sequece of Microseira wollei NIES-4236.</title>
        <authorList>
            <person name="Yamaguchi H."/>
            <person name="Suzuki S."/>
            <person name="Kawachi M."/>
        </authorList>
    </citation>
    <scope>NUCLEOTIDE SEQUENCE</scope>
    <source>
        <strain evidence="2">NIES-4236</strain>
    </source>
</reference>
<organism evidence="2 3">
    <name type="scientific">Microseira wollei NIES-4236</name>
    <dbReference type="NCBI Taxonomy" id="2530354"/>
    <lineage>
        <taxon>Bacteria</taxon>
        <taxon>Bacillati</taxon>
        <taxon>Cyanobacteriota</taxon>
        <taxon>Cyanophyceae</taxon>
        <taxon>Oscillatoriophycideae</taxon>
        <taxon>Aerosakkonematales</taxon>
        <taxon>Aerosakkonemataceae</taxon>
        <taxon>Microseira</taxon>
    </lineage>
</organism>
<protein>
    <submittedName>
        <fullName evidence="2">Uncharacterized protein</fullName>
    </submittedName>
</protein>
<name>A0AAV3XMF7_9CYAN</name>
<dbReference type="RefSeq" id="WP_226590806.1">
    <property type="nucleotide sequence ID" value="NZ_BLAY01000181.1"/>
</dbReference>
<dbReference type="EMBL" id="BLAY01000181">
    <property type="protein sequence ID" value="GET42766.1"/>
    <property type="molecule type" value="Genomic_DNA"/>
</dbReference>
<proteinExistence type="predicted"/>
<keyword evidence="1" id="KW-0732">Signal</keyword>
<evidence type="ECO:0000313" key="3">
    <source>
        <dbReference type="Proteomes" id="UP001050975"/>
    </source>
</evidence>
<sequence>MKLAVTTHSPSVRKFLLAAFCLPFAFSQVLSSTVLSTEKQPISEIPNARRPIECPAELETLITLLLRDLPSYANRVTQRARRRSRSVEVYSYVILAGRPEFEPLTLGPGEYTQAAPDSNSEDLRQVFITTLERQYVGNKPVLLQQYHWLFLTKTDRGWLLAMMFSQTGLYPDERPPTAPRESSQGVIGQAIQIWLRDCRAGVIRPGNW</sequence>
<evidence type="ECO:0000256" key="1">
    <source>
        <dbReference type="SAM" id="SignalP"/>
    </source>
</evidence>
<accession>A0AAV3XMF7</accession>
<keyword evidence="3" id="KW-1185">Reference proteome</keyword>